<protein>
    <submittedName>
        <fullName evidence="1">Uncharacterized protein</fullName>
    </submittedName>
</protein>
<dbReference type="AlphaFoldDB" id="W7YUI9"/>
<gene>
    <name evidence="1" type="ORF">JCM16418_5120</name>
</gene>
<dbReference type="Gene3D" id="1.10.10.10">
    <property type="entry name" value="Winged helix-like DNA-binding domain superfamily/Winged helix DNA-binding domain"/>
    <property type="match status" value="1"/>
</dbReference>
<dbReference type="InterPro" id="IPR036388">
    <property type="entry name" value="WH-like_DNA-bd_sf"/>
</dbReference>
<organism evidence="1 2">
    <name type="scientific">Paenibacillus pini JCM 16418</name>
    <dbReference type="NCBI Taxonomy" id="1236976"/>
    <lineage>
        <taxon>Bacteria</taxon>
        <taxon>Bacillati</taxon>
        <taxon>Bacillota</taxon>
        <taxon>Bacilli</taxon>
        <taxon>Bacillales</taxon>
        <taxon>Paenibacillaceae</taxon>
        <taxon>Paenibacillus</taxon>
    </lineage>
</organism>
<proteinExistence type="predicted"/>
<dbReference type="OrthoDB" id="2665284at2"/>
<name>W7YUI9_9BACL</name>
<dbReference type="SUPFAM" id="SSF46785">
    <property type="entry name" value="Winged helix' DNA-binding domain"/>
    <property type="match status" value="1"/>
</dbReference>
<dbReference type="InterPro" id="IPR036390">
    <property type="entry name" value="WH_DNA-bd_sf"/>
</dbReference>
<evidence type="ECO:0000313" key="2">
    <source>
        <dbReference type="Proteomes" id="UP000019364"/>
    </source>
</evidence>
<reference evidence="1 2" key="1">
    <citation type="journal article" date="2014" name="Genome Announc.">
        <title>Draft Genome Sequence of Paenibacillus pini JCM 16418T, Isolated from the Rhizosphere of Pine Tree.</title>
        <authorList>
            <person name="Yuki M."/>
            <person name="Oshima K."/>
            <person name="Suda W."/>
            <person name="Oshida Y."/>
            <person name="Kitamura K."/>
            <person name="Iida Y."/>
            <person name="Hattori M."/>
            <person name="Ohkuma M."/>
        </authorList>
    </citation>
    <scope>NUCLEOTIDE SEQUENCE [LARGE SCALE GENOMIC DNA]</scope>
    <source>
        <strain evidence="1 2">JCM 16418</strain>
    </source>
</reference>
<comment type="caution">
    <text evidence="1">The sequence shown here is derived from an EMBL/GenBank/DDBJ whole genome shotgun (WGS) entry which is preliminary data.</text>
</comment>
<keyword evidence="2" id="KW-1185">Reference proteome</keyword>
<accession>W7YUI9</accession>
<evidence type="ECO:0000313" key="1">
    <source>
        <dbReference type="EMBL" id="GAF10888.1"/>
    </source>
</evidence>
<dbReference type="RefSeq" id="WP_036653739.1">
    <property type="nucleotide sequence ID" value="NZ_BAVZ01000044.1"/>
</dbReference>
<sequence>MQEVTQEFIDESIEKGKSIYDDVAKKAKLNGSISLSWVSHHFPVNWYGACYIINRMEEEGLCEQWQHNRLRRVF</sequence>
<dbReference type="EMBL" id="BAVZ01000044">
    <property type="protein sequence ID" value="GAF10888.1"/>
    <property type="molecule type" value="Genomic_DNA"/>
</dbReference>
<dbReference type="Proteomes" id="UP000019364">
    <property type="component" value="Unassembled WGS sequence"/>
</dbReference>